<feature type="transmembrane region" description="Helical" evidence="6">
    <location>
        <begin position="289"/>
        <end position="307"/>
    </location>
</feature>
<dbReference type="InterPro" id="IPR004710">
    <property type="entry name" value="Bilac:Na_transpt"/>
</dbReference>
<dbReference type="Gene3D" id="1.20.1530.20">
    <property type="match status" value="1"/>
</dbReference>
<feature type="transmembrane region" description="Helical" evidence="6">
    <location>
        <begin position="319"/>
        <end position="341"/>
    </location>
</feature>
<reference evidence="7" key="1">
    <citation type="submission" date="2019-01" db="EMBL/GenBank/DDBJ databases">
        <authorList>
            <consortium name="Genoscope - CEA"/>
            <person name="William W."/>
        </authorList>
    </citation>
    <scope>NUCLEOTIDE SEQUENCE</scope>
    <source>
        <strain evidence="7">CR-1</strain>
    </source>
</reference>
<dbReference type="Pfam" id="PF01758">
    <property type="entry name" value="SBF"/>
    <property type="match status" value="1"/>
</dbReference>
<dbReference type="EMBL" id="CAACVI010000050">
    <property type="protein sequence ID" value="VEN75304.1"/>
    <property type="molecule type" value="Genomic_DNA"/>
</dbReference>
<feature type="transmembrane region" description="Helical" evidence="6">
    <location>
        <begin position="388"/>
        <end position="408"/>
    </location>
</feature>
<keyword evidence="3 6" id="KW-1133">Transmembrane helix</keyword>
<gene>
    <name evidence="7" type="ORF">EPICR_70147</name>
</gene>
<keyword evidence="4 6" id="KW-0472">Membrane</keyword>
<feature type="transmembrane region" description="Helical" evidence="6">
    <location>
        <begin position="353"/>
        <end position="376"/>
    </location>
</feature>
<feature type="region of interest" description="Disordered" evidence="5">
    <location>
        <begin position="30"/>
        <end position="56"/>
    </location>
</feature>
<dbReference type="InterPro" id="IPR002657">
    <property type="entry name" value="BilAc:Na_symport/Acr3"/>
</dbReference>
<feature type="transmembrane region" description="Helical" evidence="6">
    <location>
        <begin position="6"/>
        <end position="25"/>
    </location>
</feature>
<evidence type="ECO:0000256" key="6">
    <source>
        <dbReference type="SAM" id="Phobius"/>
    </source>
</evidence>
<evidence type="ECO:0000256" key="5">
    <source>
        <dbReference type="SAM" id="MobiDB-lite"/>
    </source>
</evidence>
<protein>
    <submittedName>
        <fullName evidence="7">Sodium Bile acid symporter family protein</fullName>
    </submittedName>
</protein>
<feature type="transmembrane region" description="Helical" evidence="6">
    <location>
        <begin position="487"/>
        <end position="508"/>
    </location>
</feature>
<evidence type="ECO:0000256" key="2">
    <source>
        <dbReference type="ARBA" id="ARBA00022692"/>
    </source>
</evidence>
<keyword evidence="2 6" id="KW-0812">Transmembrane</keyword>
<name>A0A484HJK4_9BACT</name>
<dbReference type="PANTHER" id="PTHR10361:SF28">
    <property type="entry name" value="P3 PROTEIN-RELATED"/>
    <property type="match status" value="1"/>
</dbReference>
<feature type="transmembrane region" description="Helical" evidence="6">
    <location>
        <begin position="260"/>
        <end position="283"/>
    </location>
</feature>
<proteinExistence type="predicted"/>
<evidence type="ECO:0000256" key="4">
    <source>
        <dbReference type="ARBA" id="ARBA00023136"/>
    </source>
</evidence>
<sequence>MYIEFFDLAIPSFFTSLSFIVSKFFSRFSGKRRGGPGDSRESRFDGTGQGEDIMGDDQKKGKKLAILGAFVLAAFLMTAPPAISKPQGETGEELYQRLSEIAAGKGDIKLFETLKRESGKLDWTKSREMEFSGNLRILKSGADPAPESAGNVYLLRRLDGEVFILSLPEDPAMLGENADSFYAGLEGMYKNKMIFKVGTIRGQVEGHVYDFVRLMEKPQPLLLDKIFKIFIILMLFFVMVGMGLTLTLKEFALVFKKPRGIIVGQILQFGLMPLLAMGLGHLLGFYERYPFIFVGMILITAIPGGVTSNLMTYYAKGDLALSISLTSFSTVLSIFFTPMLLALYCANLPEIVIPVKVVVQTILILVIAPLATGMSLRHKWPAFAEKSTPFFSGLGIVALLILVVAGISSNLNSFADTARYGVKFYSTVFSLTFLGMILGVLFSKAFSVNNYQTRAISLETGLRNASLAMTIALLIQDATGDFHSSMFFTSGIFGLAMYFAGLLSIVLYKPLLPVQPGESSSG</sequence>
<evidence type="ECO:0000256" key="3">
    <source>
        <dbReference type="ARBA" id="ARBA00022989"/>
    </source>
</evidence>
<evidence type="ECO:0000313" key="7">
    <source>
        <dbReference type="EMBL" id="VEN75304.1"/>
    </source>
</evidence>
<accession>A0A484HJK4</accession>
<comment type="subcellular location">
    <subcellularLocation>
        <location evidence="1">Membrane</location>
        <topology evidence="1">Multi-pass membrane protein</topology>
    </subcellularLocation>
</comment>
<dbReference type="GO" id="GO:0016020">
    <property type="term" value="C:membrane"/>
    <property type="evidence" value="ECO:0007669"/>
    <property type="project" value="UniProtKB-SubCell"/>
</dbReference>
<evidence type="ECO:0000256" key="1">
    <source>
        <dbReference type="ARBA" id="ARBA00004141"/>
    </source>
</evidence>
<organism evidence="7">
    <name type="scientific">uncultured Desulfobacteraceae bacterium</name>
    <dbReference type="NCBI Taxonomy" id="218296"/>
    <lineage>
        <taxon>Bacteria</taxon>
        <taxon>Pseudomonadati</taxon>
        <taxon>Thermodesulfobacteriota</taxon>
        <taxon>Desulfobacteria</taxon>
        <taxon>Desulfobacterales</taxon>
        <taxon>Desulfobacteraceae</taxon>
        <taxon>environmental samples</taxon>
    </lineage>
</organism>
<dbReference type="InterPro" id="IPR038770">
    <property type="entry name" value="Na+/solute_symporter_sf"/>
</dbReference>
<dbReference type="PANTHER" id="PTHR10361">
    <property type="entry name" value="SODIUM-BILE ACID COTRANSPORTER"/>
    <property type="match status" value="1"/>
</dbReference>
<feature type="transmembrane region" description="Helical" evidence="6">
    <location>
        <begin position="226"/>
        <end position="248"/>
    </location>
</feature>
<dbReference type="AlphaFoldDB" id="A0A484HJK4"/>
<feature type="transmembrane region" description="Helical" evidence="6">
    <location>
        <begin position="420"/>
        <end position="443"/>
    </location>
</feature>